<name>A0ABR0L2D4_9PEZI</name>
<dbReference type="EMBL" id="JAVRRR010000434">
    <property type="protein sequence ID" value="KAK5142413.1"/>
    <property type="molecule type" value="Genomic_DNA"/>
</dbReference>
<reference evidence="3 4" key="1">
    <citation type="submission" date="2023-08" db="EMBL/GenBank/DDBJ databases">
        <title>Black Yeasts Isolated from many extreme environments.</title>
        <authorList>
            <person name="Coleine C."/>
            <person name="Stajich J.E."/>
            <person name="Selbmann L."/>
        </authorList>
    </citation>
    <scope>NUCLEOTIDE SEQUENCE [LARGE SCALE GENOMIC DNA]</scope>
    <source>
        <strain evidence="3 4">CCFEE 5386</strain>
    </source>
</reference>
<evidence type="ECO:0000313" key="4">
    <source>
        <dbReference type="Proteomes" id="UP001308179"/>
    </source>
</evidence>
<gene>
    <name evidence="3" type="ORF">LTR32_005239</name>
</gene>
<proteinExistence type="predicted"/>
<protein>
    <recommendedName>
        <fullName evidence="5">GPI anchored protein</fullName>
    </recommendedName>
</protein>
<accession>A0ABR0L2D4</accession>
<evidence type="ECO:0000313" key="3">
    <source>
        <dbReference type="EMBL" id="KAK5142413.1"/>
    </source>
</evidence>
<feature type="chain" id="PRO_5045437324" description="GPI anchored protein" evidence="2">
    <location>
        <begin position="17"/>
        <end position="215"/>
    </location>
</feature>
<organism evidence="3 4">
    <name type="scientific">Rachicladosporium monterosium</name>
    <dbReference type="NCBI Taxonomy" id="1507873"/>
    <lineage>
        <taxon>Eukaryota</taxon>
        <taxon>Fungi</taxon>
        <taxon>Dikarya</taxon>
        <taxon>Ascomycota</taxon>
        <taxon>Pezizomycotina</taxon>
        <taxon>Dothideomycetes</taxon>
        <taxon>Dothideomycetidae</taxon>
        <taxon>Cladosporiales</taxon>
        <taxon>Cladosporiaceae</taxon>
        <taxon>Rachicladosporium</taxon>
    </lineage>
</organism>
<feature type="signal peptide" evidence="2">
    <location>
        <begin position="1"/>
        <end position="16"/>
    </location>
</feature>
<evidence type="ECO:0008006" key="5">
    <source>
        <dbReference type="Google" id="ProtNLM"/>
    </source>
</evidence>
<evidence type="ECO:0000256" key="2">
    <source>
        <dbReference type="SAM" id="SignalP"/>
    </source>
</evidence>
<comment type="caution">
    <text evidence="3">The sequence shown here is derived from an EMBL/GenBank/DDBJ whole genome shotgun (WGS) entry which is preliminary data.</text>
</comment>
<keyword evidence="4" id="KW-1185">Reference proteome</keyword>
<feature type="region of interest" description="Disordered" evidence="1">
    <location>
        <begin position="173"/>
        <end position="195"/>
    </location>
</feature>
<dbReference type="Proteomes" id="UP001308179">
    <property type="component" value="Unassembled WGS sequence"/>
</dbReference>
<evidence type="ECO:0000256" key="1">
    <source>
        <dbReference type="SAM" id="MobiDB-lite"/>
    </source>
</evidence>
<sequence length="215" mass="21973">MYFLFFFAVLAGFTAAQQTDFKPGTGVRSLWACATDEPEAVNPRMLTISQIPYQTVSGTPLASILTNISDTSMGVATVYVISCPTDSPQCALAPNLTVTEGPSTARYVTANTDGAATLGCYFSNTDSATCVQARLGGGNIDKTTTTVGASGIIYQAVDVTRTMNNTSTQPVTVTVAPSTTSTSSTSSSKAGAQTSSGPWMMGGAVGAGLFALAAL</sequence>
<keyword evidence="2" id="KW-0732">Signal</keyword>